<gene>
    <name evidence="3" type="ORF">KSF_043220</name>
</gene>
<dbReference type="Proteomes" id="UP000597444">
    <property type="component" value="Unassembled WGS sequence"/>
</dbReference>
<dbReference type="InterPro" id="IPR016176">
    <property type="entry name" value="Cbl-dep_enz_cat"/>
</dbReference>
<dbReference type="SUPFAM" id="SSF51703">
    <property type="entry name" value="Cobalamin (vitamin B12)-dependent enzymes"/>
    <property type="match status" value="1"/>
</dbReference>
<dbReference type="PANTHER" id="PTHR48101">
    <property type="entry name" value="METHYLMALONYL-COA MUTASE, MITOCHONDRIAL-RELATED"/>
    <property type="match status" value="1"/>
</dbReference>
<sequence length="577" mass="64829">MIEPQSTTPSEQPAIQQHSLFDQETLEQLTFQRNTWEATTLKQASERIPERPDLMTTSSVPIERLYTPLDNASLDYSRDLGFPGTYPYTRGVQPTMYRAKPWTMRMFAGFGTAEDTNARFKYLLKQGQTGLSTAFDMATLYGYDTDHPLAAGEFGKCGVAISSLADMELLFADLPLDKITTSMTINSPASAIWAMYIVNAEKRGFPRAKLGGTLQNDILKEYIAQKEFLFPPEPSMRLVVDTIEFGTRFMPRWNTISISGYHIREAGATAVQELAFTLADGLAYVESTLKRGLKIDEFAPRLSFFFDVHNDFFEEIAKFRAGRRLWARLMRERYGAQDPRSWMMRCHAQTAGVSLTAQQPENNIVRTTIQALSAVLGGTQSLHTNSLDEALALPTEKAALIALRTQQIIACESGATNTVDPLGGSYFIENLTDQTEQAALDYINRIESLGGVLACIQNGFFQREIAESAYRYQQEIEQHQRTIVGVNDYVLDEAIKVPTLYVDYEGEKVHLARLKRVRQERNQTAVRRALDQLKRVCDGTENTMPAIIEAAKAYATLGEITEVFRSAFGDYMEPAVF</sequence>
<dbReference type="AlphaFoldDB" id="A0A8J3IF94"/>
<evidence type="ECO:0000313" key="3">
    <source>
        <dbReference type="EMBL" id="GHO94274.1"/>
    </source>
</evidence>
<evidence type="ECO:0000256" key="1">
    <source>
        <dbReference type="ARBA" id="ARBA00023235"/>
    </source>
</evidence>
<dbReference type="PANTHER" id="PTHR48101:SF1">
    <property type="entry name" value="METHYLMALONYL-COA MUTASE, LARGE SUBUNIT"/>
    <property type="match status" value="1"/>
</dbReference>
<reference evidence="3" key="1">
    <citation type="submission" date="2020-10" db="EMBL/GenBank/DDBJ databases">
        <title>Taxonomic study of unclassified bacteria belonging to the class Ktedonobacteria.</title>
        <authorList>
            <person name="Yabe S."/>
            <person name="Wang C.M."/>
            <person name="Zheng Y."/>
            <person name="Sakai Y."/>
            <person name="Cavaletti L."/>
            <person name="Monciardini P."/>
            <person name="Donadio S."/>
        </authorList>
    </citation>
    <scope>NUCLEOTIDE SEQUENCE</scope>
    <source>
        <strain evidence="3">ID150040</strain>
    </source>
</reference>
<name>A0A8J3IF94_9CHLR</name>
<proteinExistence type="predicted"/>
<comment type="caution">
    <text evidence="3">The sequence shown here is derived from an EMBL/GenBank/DDBJ whole genome shotgun (WGS) entry which is preliminary data.</text>
</comment>
<dbReference type="GO" id="GO:0004494">
    <property type="term" value="F:methylmalonyl-CoA mutase activity"/>
    <property type="evidence" value="ECO:0007669"/>
    <property type="project" value="InterPro"/>
</dbReference>
<dbReference type="Gene3D" id="3.20.20.240">
    <property type="entry name" value="Methylmalonyl-CoA mutase"/>
    <property type="match status" value="1"/>
</dbReference>
<keyword evidence="4" id="KW-1185">Reference proteome</keyword>
<evidence type="ECO:0000259" key="2">
    <source>
        <dbReference type="Pfam" id="PF01642"/>
    </source>
</evidence>
<dbReference type="EMBL" id="BNJK01000001">
    <property type="protein sequence ID" value="GHO94274.1"/>
    <property type="molecule type" value="Genomic_DNA"/>
</dbReference>
<dbReference type="InterPro" id="IPR006098">
    <property type="entry name" value="MMCoA_mutase_a_cat"/>
</dbReference>
<evidence type="ECO:0000313" key="4">
    <source>
        <dbReference type="Proteomes" id="UP000597444"/>
    </source>
</evidence>
<feature type="domain" description="Methylmalonyl-CoA mutase alpha/beta chain catalytic" evidence="2">
    <location>
        <begin position="56"/>
        <end position="569"/>
    </location>
</feature>
<protein>
    <submittedName>
        <fullName evidence="3">Methylmalonyl-CoA mutase</fullName>
    </submittedName>
</protein>
<keyword evidence="1" id="KW-0413">Isomerase</keyword>
<dbReference type="GO" id="GO:0031419">
    <property type="term" value="F:cobalamin binding"/>
    <property type="evidence" value="ECO:0007669"/>
    <property type="project" value="InterPro"/>
</dbReference>
<dbReference type="RefSeq" id="WP_220205018.1">
    <property type="nucleotide sequence ID" value="NZ_BNJK01000001.1"/>
</dbReference>
<accession>A0A8J3IF94</accession>
<dbReference type="Pfam" id="PF01642">
    <property type="entry name" value="MM_CoA_mutase"/>
    <property type="match status" value="1"/>
</dbReference>
<dbReference type="NCBIfam" id="TIGR00641">
    <property type="entry name" value="acid_CoA_mut_N"/>
    <property type="match status" value="1"/>
</dbReference>
<organism evidence="3 4">
    <name type="scientific">Reticulibacter mediterranei</name>
    <dbReference type="NCBI Taxonomy" id="2778369"/>
    <lineage>
        <taxon>Bacteria</taxon>
        <taxon>Bacillati</taxon>
        <taxon>Chloroflexota</taxon>
        <taxon>Ktedonobacteria</taxon>
        <taxon>Ktedonobacterales</taxon>
        <taxon>Reticulibacteraceae</taxon>
        <taxon>Reticulibacter</taxon>
    </lineage>
</organism>
<dbReference type="CDD" id="cd03680">
    <property type="entry name" value="MM_CoA_mutase_ICM_like"/>
    <property type="match status" value="1"/>
</dbReference>
<dbReference type="InterPro" id="IPR006099">
    <property type="entry name" value="MeMalonylCoA_mutase_a/b_cat"/>
</dbReference>